<dbReference type="PANTHER" id="PTHR11743">
    <property type="entry name" value="VOLTAGE-DEPENDENT ANION-SELECTIVE CHANNEL"/>
    <property type="match status" value="1"/>
</dbReference>
<dbReference type="InterPro" id="IPR001925">
    <property type="entry name" value="Porin_Euk"/>
</dbReference>
<accession>A0A383VYN5</accession>
<dbReference type="GO" id="GO:0008308">
    <property type="term" value="F:voltage-gated monoatomic anion channel activity"/>
    <property type="evidence" value="ECO:0007669"/>
    <property type="project" value="InterPro"/>
</dbReference>
<evidence type="ECO:0000313" key="3">
    <source>
        <dbReference type="Proteomes" id="UP000256970"/>
    </source>
</evidence>
<dbReference type="InterPro" id="IPR027246">
    <property type="entry name" value="Porin_Euk/Tom40"/>
</dbReference>
<name>A0A383VYN5_TETOB</name>
<comment type="similarity">
    <text evidence="1">Belongs to the eukaryotic mitochondrial porin (TC 1.B.8.1) family.</text>
</comment>
<sequence>MSLAIPAFTDLTKAARTVLYGDVAGDGAFAPGVTQVKANTVTADGVILNIKAAVSQSGVVAPSLTTIYSPSANLMLMGIFGAGGSVTGSATLSNLFRVPGLQATITSTPPLLSQPPAQSVTVDYVTPSARLRAVATPADPAKPLSAPPKAELSATTSAGPCVLGAKVAADGASGKLSQWSLGATYTRMVAEEGGKGVVGGLSGQQVGVVVTDNAPGSSSSSAAARTATLSFHQLLHGGETSLAAEYSLPLAPPGNTPDHSYALSLGAARRLDSGGLLKARVDQSGLLSLLYQQAVPGMGQLALSCGLDALNVNKVAPSVGFSLNVV</sequence>
<evidence type="ECO:0000256" key="1">
    <source>
        <dbReference type="ARBA" id="ARBA00009624"/>
    </source>
</evidence>
<dbReference type="Proteomes" id="UP000256970">
    <property type="component" value="Unassembled WGS sequence"/>
</dbReference>
<organism evidence="2 3">
    <name type="scientific">Tetradesmus obliquus</name>
    <name type="common">Green alga</name>
    <name type="synonym">Acutodesmus obliquus</name>
    <dbReference type="NCBI Taxonomy" id="3088"/>
    <lineage>
        <taxon>Eukaryota</taxon>
        <taxon>Viridiplantae</taxon>
        <taxon>Chlorophyta</taxon>
        <taxon>core chlorophytes</taxon>
        <taxon>Chlorophyceae</taxon>
        <taxon>CS clade</taxon>
        <taxon>Sphaeropleales</taxon>
        <taxon>Scenedesmaceae</taxon>
        <taxon>Tetradesmus</taxon>
    </lineage>
</organism>
<dbReference type="InterPro" id="IPR023614">
    <property type="entry name" value="Porin_dom_sf"/>
</dbReference>
<keyword evidence="3" id="KW-1185">Reference proteome</keyword>
<dbReference type="Pfam" id="PF01459">
    <property type="entry name" value="Porin_3"/>
    <property type="match status" value="1"/>
</dbReference>
<dbReference type="GO" id="GO:0005741">
    <property type="term" value="C:mitochondrial outer membrane"/>
    <property type="evidence" value="ECO:0007669"/>
    <property type="project" value="InterPro"/>
</dbReference>
<dbReference type="AlphaFoldDB" id="A0A383VYN5"/>
<protein>
    <submittedName>
        <fullName evidence="2">Uncharacterized protein</fullName>
    </submittedName>
</protein>
<dbReference type="Gene3D" id="2.40.160.10">
    <property type="entry name" value="Porin"/>
    <property type="match status" value="1"/>
</dbReference>
<dbReference type="STRING" id="3088.A0A383VYN5"/>
<reference evidence="2 3" key="1">
    <citation type="submission" date="2016-10" db="EMBL/GenBank/DDBJ databases">
        <authorList>
            <person name="Cai Z."/>
        </authorList>
    </citation>
    <scope>NUCLEOTIDE SEQUENCE [LARGE SCALE GENOMIC DNA]</scope>
</reference>
<evidence type="ECO:0000313" key="2">
    <source>
        <dbReference type="EMBL" id="SZX69979.1"/>
    </source>
</evidence>
<gene>
    <name evidence="2" type="ORF">BQ4739_LOCUS10233</name>
</gene>
<proteinExistence type="inferred from homology"/>
<dbReference type="EMBL" id="FNXT01000967">
    <property type="protein sequence ID" value="SZX69979.1"/>
    <property type="molecule type" value="Genomic_DNA"/>
</dbReference>
<dbReference type="PANTHER" id="PTHR11743:SF70">
    <property type="entry name" value="GH26960P-RELATED"/>
    <property type="match status" value="1"/>
</dbReference>